<dbReference type="GeneID" id="30967099"/>
<name>A0A1D2VFI4_9ASCO</name>
<evidence type="ECO:0000256" key="5">
    <source>
        <dbReference type="ARBA" id="ARBA00022490"/>
    </source>
</evidence>
<organism evidence="9 10">
    <name type="scientific">Ascoidea rubescens DSM 1968</name>
    <dbReference type="NCBI Taxonomy" id="1344418"/>
    <lineage>
        <taxon>Eukaryota</taxon>
        <taxon>Fungi</taxon>
        <taxon>Dikarya</taxon>
        <taxon>Ascomycota</taxon>
        <taxon>Saccharomycotina</taxon>
        <taxon>Saccharomycetes</taxon>
        <taxon>Ascoideaceae</taxon>
        <taxon>Ascoidea</taxon>
    </lineage>
</organism>
<dbReference type="GO" id="GO:0000814">
    <property type="term" value="C:ESCRT II complex"/>
    <property type="evidence" value="ECO:0007669"/>
    <property type="project" value="InterPro"/>
</dbReference>
<dbReference type="FunCoup" id="A0A1D2VFI4">
    <property type="interactions" value="658"/>
</dbReference>
<dbReference type="GO" id="GO:0043328">
    <property type="term" value="P:protein transport to vacuole involved in ubiquitin-dependent protein catabolic process via the multivesicular body sorting pathway"/>
    <property type="evidence" value="ECO:0007669"/>
    <property type="project" value="TreeGrafter"/>
</dbReference>
<evidence type="ECO:0000256" key="8">
    <source>
        <dbReference type="ARBA" id="ARBA00023136"/>
    </source>
</evidence>
<dbReference type="PANTHER" id="PTHR12806">
    <property type="entry name" value="EAP30 SUBUNIT OF ELL COMPLEX"/>
    <property type="match status" value="1"/>
</dbReference>
<dbReference type="Proteomes" id="UP000095038">
    <property type="component" value="Unassembled WGS sequence"/>
</dbReference>
<evidence type="ECO:0000256" key="6">
    <source>
        <dbReference type="ARBA" id="ARBA00022753"/>
    </source>
</evidence>
<keyword evidence="5" id="KW-0963">Cytoplasm</keyword>
<dbReference type="GO" id="GO:0003677">
    <property type="term" value="F:DNA binding"/>
    <property type="evidence" value="ECO:0007669"/>
    <property type="project" value="UniProtKB-KW"/>
</dbReference>
<keyword evidence="9" id="KW-0238">DNA-binding</keyword>
<dbReference type="SUPFAM" id="SSF46785">
    <property type="entry name" value="Winged helix' DNA-binding domain"/>
    <property type="match status" value="2"/>
</dbReference>
<comment type="similarity">
    <text evidence="3">Belongs to the SNF8 family.</text>
</comment>
<dbReference type="InterPro" id="IPR040608">
    <property type="entry name" value="Snf8/Vps36"/>
</dbReference>
<dbReference type="InterPro" id="IPR036388">
    <property type="entry name" value="WH-like_DNA-bd_sf"/>
</dbReference>
<proteinExistence type="inferred from homology"/>
<dbReference type="InterPro" id="IPR016689">
    <property type="entry name" value="ESCRT-2_cplx_Snf8"/>
</dbReference>
<dbReference type="OrthoDB" id="283883at2759"/>
<comment type="subcellular location">
    <subcellularLocation>
        <location evidence="2">Cytoplasm</location>
    </subcellularLocation>
    <subcellularLocation>
        <location evidence="1">Endosome membrane</location>
        <topology evidence="1">Peripheral membrane protein</topology>
    </subcellularLocation>
</comment>
<keyword evidence="10" id="KW-1185">Reference proteome</keyword>
<dbReference type="FunFam" id="1.10.10.10:FF:000397">
    <property type="entry name" value="Vacuolar-sorting protein SNF8"/>
    <property type="match status" value="1"/>
</dbReference>
<dbReference type="Gene3D" id="6.10.140.180">
    <property type="match status" value="1"/>
</dbReference>
<gene>
    <name evidence="9" type="ORF">ASCRUDRAFT_76423</name>
</gene>
<dbReference type="PANTHER" id="PTHR12806:SF0">
    <property type="entry name" value="VACUOLAR-SORTING PROTEIN SNF8"/>
    <property type="match status" value="1"/>
</dbReference>
<evidence type="ECO:0000256" key="4">
    <source>
        <dbReference type="ARBA" id="ARBA00022448"/>
    </source>
</evidence>
<sequence length="257" mass="29666">MNRKLGLASFQNNEDEFSKISSQLIQQQSNLLSDQLKLFQENLINFAKKYNNEIKNNPDFSRNFYKLCLSIGVDPLAASISVKTTTTTNTNTHQKKNLWSNLILNDNDEEFYNELSVKIIEICRQTSNLNGGLISIKNLLNYLNDPSNPNKIENLVENDIIISINKIKILNPNFKIINNGNENLISSLSIELNSDQNQILVICKIIKFVTVRILMDNFKWSRLRSQQVLNSMVEKGFLWIDTQDDNDQTAYWDPSWI</sequence>
<evidence type="ECO:0000313" key="10">
    <source>
        <dbReference type="Proteomes" id="UP000095038"/>
    </source>
</evidence>
<dbReference type="Gene3D" id="1.10.10.10">
    <property type="entry name" value="Winged helix-like DNA-binding domain superfamily/Winged helix DNA-binding domain"/>
    <property type="match status" value="2"/>
</dbReference>
<accession>A0A1D2VFI4</accession>
<keyword evidence="4" id="KW-0813">Transport</keyword>
<dbReference type="EMBL" id="KV454482">
    <property type="protein sequence ID" value="ODV60438.1"/>
    <property type="molecule type" value="Genomic_DNA"/>
</dbReference>
<evidence type="ECO:0000313" key="9">
    <source>
        <dbReference type="EMBL" id="ODV60438.1"/>
    </source>
</evidence>
<keyword evidence="8" id="KW-0472">Membrane</keyword>
<evidence type="ECO:0000256" key="2">
    <source>
        <dbReference type="ARBA" id="ARBA00004496"/>
    </source>
</evidence>
<evidence type="ECO:0000256" key="3">
    <source>
        <dbReference type="ARBA" id="ARBA00009834"/>
    </source>
</evidence>
<keyword evidence="6" id="KW-0967">Endosome</keyword>
<dbReference type="RefSeq" id="XP_020046745.1">
    <property type="nucleotide sequence ID" value="XM_020193463.1"/>
</dbReference>
<protein>
    <submittedName>
        <fullName evidence="9">Winged helix DNA-binding domain-containing protein</fullName>
    </submittedName>
</protein>
<dbReference type="STRING" id="1344418.A0A1D2VFI4"/>
<evidence type="ECO:0000256" key="7">
    <source>
        <dbReference type="ARBA" id="ARBA00022927"/>
    </source>
</evidence>
<dbReference type="InParanoid" id="A0A1D2VFI4"/>
<reference evidence="10" key="1">
    <citation type="submission" date="2016-05" db="EMBL/GenBank/DDBJ databases">
        <title>Comparative genomics of biotechnologically important yeasts.</title>
        <authorList>
            <consortium name="DOE Joint Genome Institute"/>
            <person name="Riley R."/>
            <person name="Haridas S."/>
            <person name="Wolfe K.H."/>
            <person name="Lopes M.R."/>
            <person name="Hittinger C.T."/>
            <person name="Goker M."/>
            <person name="Salamov A."/>
            <person name="Wisecaver J."/>
            <person name="Long T.M."/>
            <person name="Aerts A.L."/>
            <person name="Barry K."/>
            <person name="Choi C."/>
            <person name="Clum A."/>
            <person name="Coughlan A.Y."/>
            <person name="Deshpande S."/>
            <person name="Douglass A.P."/>
            <person name="Hanson S.J."/>
            <person name="Klenk H.-P."/>
            <person name="Labutti K."/>
            <person name="Lapidus A."/>
            <person name="Lindquist E."/>
            <person name="Lipzen A."/>
            <person name="Meier-Kolthoff J.P."/>
            <person name="Ohm R.A."/>
            <person name="Otillar R.P."/>
            <person name="Pangilinan J."/>
            <person name="Peng Y."/>
            <person name="Rokas A."/>
            <person name="Rosa C.A."/>
            <person name="Scheuner C."/>
            <person name="Sibirny A.A."/>
            <person name="Slot J.C."/>
            <person name="Stielow J.B."/>
            <person name="Sun H."/>
            <person name="Kurtzman C.P."/>
            <person name="Blackwell M."/>
            <person name="Grigoriev I.V."/>
            <person name="Jeffries T.W."/>
        </authorList>
    </citation>
    <scope>NUCLEOTIDE SEQUENCE [LARGE SCALE GENOMIC DNA]</scope>
    <source>
        <strain evidence="10">DSM 1968</strain>
    </source>
</reference>
<keyword evidence="7" id="KW-0653">Protein transport</keyword>
<dbReference type="AlphaFoldDB" id="A0A1D2VFI4"/>
<dbReference type="Pfam" id="PF04157">
    <property type="entry name" value="EAP30"/>
    <property type="match status" value="1"/>
</dbReference>
<dbReference type="InterPro" id="IPR036390">
    <property type="entry name" value="WH_DNA-bd_sf"/>
</dbReference>
<evidence type="ECO:0000256" key="1">
    <source>
        <dbReference type="ARBA" id="ARBA00004481"/>
    </source>
</evidence>